<proteinExistence type="predicted"/>
<dbReference type="PANTHER" id="PTHR30137">
    <property type="entry name" value="LUCIFERASE-LIKE MONOOXYGENASE"/>
    <property type="match status" value="1"/>
</dbReference>
<comment type="caution">
    <text evidence="3">The sequence shown here is derived from an EMBL/GenBank/DDBJ whole genome shotgun (WGS) entry which is preliminary data.</text>
</comment>
<dbReference type="InterPro" id="IPR050766">
    <property type="entry name" value="Bact_Lucif_Oxidored"/>
</dbReference>
<feature type="domain" description="Luciferase-like" evidence="2">
    <location>
        <begin position="29"/>
        <end position="328"/>
    </location>
</feature>
<dbReference type="InterPro" id="IPR036661">
    <property type="entry name" value="Luciferase-like_sf"/>
</dbReference>
<protein>
    <submittedName>
        <fullName evidence="3">MsnO8 family LLM class oxidoreductase</fullName>
        <ecNumber evidence="3">1.-.-.-</ecNumber>
    </submittedName>
</protein>
<dbReference type="Gene3D" id="3.20.20.30">
    <property type="entry name" value="Luciferase-like domain"/>
    <property type="match status" value="1"/>
</dbReference>
<dbReference type="GO" id="GO:0016491">
    <property type="term" value="F:oxidoreductase activity"/>
    <property type="evidence" value="ECO:0007669"/>
    <property type="project" value="UniProtKB-KW"/>
</dbReference>
<reference evidence="4" key="1">
    <citation type="journal article" date="2019" name="Int. J. Syst. Evol. Microbiol.">
        <title>The Global Catalogue of Microorganisms (GCM) 10K type strain sequencing project: providing services to taxonomists for standard genome sequencing and annotation.</title>
        <authorList>
            <consortium name="The Broad Institute Genomics Platform"/>
            <consortium name="The Broad Institute Genome Sequencing Center for Infectious Disease"/>
            <person name="Wu L."/>
            <person name="Ma J."/>
        </authorList>
    </citation>
    <scope>NUCLEOTIDE SEQUENCE [LARGE SCALE GENOMIC DNA]</scope>
    <source>
        <strain evidence="4">TISTR 1514</strain>
    </source>
</reference>
<comment type="similarity">
    <text evidence="1">To bacterial alkanal monooxygenase alpha and beta chains.</text>
</comment>
<evidence type="ECO:0000256" key="1">
    <source>
        <dbReference type="ARBA" id="ARBA00007789"/>
    </source>
</evidence>
<dbReference type="RefSeq" id="WP_019619501.1">
    <property type="nucleotide sequence ID" value="NZ_JBHUNE010000006.1"/>
</dbReference>
<dbReference type="NCBIfam" id="TIGR03558">
    <property type="entry name" value="oxido_grp_1"/>
    <property type="match status" value="1"/>
</dbReference>
<dbReference type="Proteomes" id="UP001597492">
    <property type="component" value="Unassembled WGS sequence"/>
</dbReference>
<dbReference type="InterPro" id="IPR019949">
    <property type="entry name" value="CmoO-like"/>
</dbReference>
<keyword evidence="3" id="KW-0560">Oxidoreductase</keyword>
<accession>A0ABW5UYH3</accession>
<evidence type="ECO:0000313" key="4">
    <source>
        <dbReference type="Proteomes" id="UP001597492"/>
    </source>
</evidence>
<name>A0ABW5UYH3_9MICO</name>
<evidence type="ECO:0000259" key="2">
    <source>
        <dbReference type="Pfam" id="PF00296"/>
    </source>
</evidence>
<organism evidence="3 4">
    <name type="scientific">Gulosibacter faecalis</name>
    <dbReference type="NCBI Taxonomy" id="272240"/>
    <lineage>
        <taxon>Bacteria</taxon>
        <taxon>Bacillati</taxon>
        <taxon>Actinomycetota</taxon>
        <taxon>Actinomycetes</taxon>
        <taxon>Micrococcales</taxon>
        <taxon>Microbacteriaceae</taxon>
        <taxon>Gulosibacter</taxon>
    </lineage>
</organism>
<dbReference type="Pfam" id="PF00296">
    <property type="entry name" value="Bac_luciferase"/>
    <property type="match status" value="1"/>
</dbReference>
<dbReference type="InterPro" id="IPR011251">
    <property type="entry name" value="Luciferase-like_dom"/>
</dbReference>
<dbReference type="PANTHER" id="PTHR30137:SF6">
    <property type="entry name" value="LUCIFERASE-LIKE MONOOXYGENASE"/>
    <property type="match status" value="1"/>
</dbReference>
<keyword evidence="4" id="KW-1185">Reference proteome</keyword>
<dbReference type="EMBL" id="JBHUNE010000006">
    <property type="protein sequence ID" value="MFD2758285.1"/>
    <property type="molecule type" value="Genomic_DNA"/>
</dbReference>
<evidence type="ECO:0000313" key="3">
    <source>
        <dbReference type="EMBL" id="MFD2758285.1"/>
    </source>
</evidence>
<dbReference type="SUPFAM" id="SSF51679">
    <property type="entry name" value="Bacterial luciferase-like"/>
    <property type="match status" value="1"/>
</dbReference>
<dbReference type="EC" id="1.-.-.-" evidence="3"/>
<gene>
    <name evidence="3" type="ORF">ACFSW7_07825</name>
</gene>
<sequence length="364" mass="37937">MSTTQARPTPLNALDVITIPEGGDAAGAITASTVAAGHAERAGYRRYLLTEHHLNAGVAGGPIPTLLPLFAERTERIRVGTAATLLGNYRLVQVAETFGALAALYPDRIDLGLGRSGAVPASTPEFPQHLTAKFQLQRRLFGRTDGDTTDLAALIAELRDFFAGTSVDAEAGPFVAPPATAATPQLWVHGTSAGISARVAGALGLPFGSNYHTSPRTTLDAIAEYRAAFRPSATLAAPYVMVSADVIVGDTDAAAQRAAKGYGNWVASIRAGRGQGAIPYPSTEWADAHPLDDDDFELVADRLATRIVGAPEPAAAALAELATKTGADELLIAVETHDASDRVAALELLAEAWRSVEASPSLSR</sequence>